<sequence>MSMDGTVTINELVEKTAAQRPAACAVRVRGFSAGTSAEISWHGLVQKVHEHAAQYRHAGLREGAVAAVALPSGIGHVVATLALWEAGATVIPVDHRWSAATKERIVERYPRGWVVEGDDLGLVSYHRRAVAPPGLPADGLPRSVSLSGGTTGVPKLVVRNRPWAYASSGPLSSKESARGLGYGQTQLVGLPLYHAGFGALYHGLALGHRIIVPANASPKLFLESLRAEGVQVVRTVPAQMGTLLEASGRERHWFSSLRLVVHTAARCPESVKRGWLDLVEPSTVYEEYGSVERIGVLSIRGDEWLAHPGSVGRPRHCSVRVLDERREPVATGTTGELFMTDENAAQPTYLGDGPGLAEVDGYFSVGDLAWQDAEGYVTLVGRRDDAIDVGGVQVFPRDIERVLERHAAVRDVRVRALPDRRLGAVVRAEVAVRGDDSDEVLAELWRSCRAELSRAQLPRTIEIVADVRRSAAGKLRRADQET</sequence>
<dbReference type="Pfam" id="PF13193">
    <property type="entry name" value="AMP-binding_C"/>
    <property type="match status" value="1"/>
</dbReference>
<protein>
    <recommendedName>
        <fullName evidence="7">Bile acid-coenzyme A ligase</fullName>
    </recommendedName>
</protein>
<dbReference type="InterPro" id="IPR000873">
    <property type="entry name" value="AMP-dep_synth/lig_dom"/>
</dbReference>
<comment type="similarity">
    <text evidence="1">Belongs to the ATP-dependent AMP-binding enzyme family.</text>
</comment>
<evidence type="ECO:0008006" key="7">
    <source>
        <dbReference type="Google" id="ProtNLM"/>
    </source>
</evidence>
<dbReference type="SUPFAM" id="SSF56801">
    <property type="entry name" value="Acetyl-CoA synthetase-like"/>
    <property type="match status" value="1"/>
</dbReference>
<dbReference type="PANTHER" id="PTHR43201">
    <property type="entry name" value="ACYL-COA SYNTHETASE"/>
    <property type="match status" value="1"/>
</dbReference>
<evidence type="ECO:0000256" key="2">
    <source>
        <dbReference type="ARBA" id="ARBA00022598"/>
    </source>
</evidence>
<gene>
    <name evidence="5" type="ORF">FG87_09585</name>
</gene>
<evidence type="ECO:0000313" key="6">
    <source>
        <dbReference type="Proteomes" id="UP000031364"/>
    </source>
</evidence>
<dbReference type="InterPro" id="IPR045851">
    <property type="entry name" value="AMP-bd_C_sf"/>
</dbReference>
<proteinExistence type="inferred from homology"/>
<feature type="domain" description="AMP-dependent synthetase/ligase" evidence="3">
    <location>
        <begin position="147"/>
        <end position="343"/>
    </location>
</feature>
<dbReference type="Proteomes" id="UP000031364">
    <property type="component" value="Unassembled WGS sequence"/>
</dbReference>
<keyword evidence="2" id="KW-0436">Ligase</keyword>
<keyword evidence="6" id="KW-1185">Reference proteome</keyword>
<dbReference type="EMBL" id="JNFP01000009">
    <property type="protein sequence ID" value="KIA65134.1"/>
    <property type="molecule type" value="Genomic_DNA"/>
</dbReference>
<dbReference type="Gene3D" id="3.40.50.12780">
    <property type="entry name" value="N-terminal domain of ligase-like"/>
    <property type="match status" value="1"/>
</dbReference>
<evidence type="ECO:0000259" key="3">
    <source>
        <dbReference type="Pfam" id="PF00501"/>
    </source>
</evidence>
<name>A0ABR4ZJK0_9NOCA</name>
<dbReference type="InterPro" id="IPR020845">
    <property type="entry name" value="AMP-binding_CS"/>
</dbReference>
<dbReference type="Pfam" id="PF00501">
    <property type="entry name" value="AMP-binding"/>
    <property type="match status" value="2"/>
</dbReference>
<comment type="caution">
    <text evidence="5">The sequence shown here is derived from an EMBL/GenBank/DDBJ whole genome shotgun (WGS) entry which is preliminary data.</text>
</comment>
<evidence type="ECO:0000259" key="4">
    <source>
        <dbReference type="Pfam" id="PF13193"/>
    </source>
</evidence>
<accession>A0ABR4ZJK0</accession>
<feature type="domain" description="AMP-dependent synthetase/ligase" evidence="3">
    <location>
        <begin position="14"/>
        <end position="107"/>
    </location>
</feature>
<feature type="domain" description="AMP-binding enzyme C-terminal" evidence="4">
    <location>
        <begin position="399"/>
        <end position="474"/>
    </location>
</feature>
<organism evidence="5 6">
    <name type="scientific">Nocardia vulneris</name>
    <dbReference type="NCBI Taxonomy" id="1141657"/>
    <lineage>
        <taxon>Bacteria</taxon>
        <taxon>Bacillati</taxon>
        <taxon>Actinomycetota</taxon>
        <taxon>Actinomycetes</taxon>
        <taxon>Mycobacteriales</taxon>
        <taxon>Nocardiaceae</taxon>
        <taxon>Nocardia</taxon>
    </lineage>
</organism>
<dbReference type="PROSITE" id="PS00455">
    <property type="entry name" value="AMP_BINDING"/>
    <property type="match status" value="1"/>
</dbReference>
<reference evidence="5 6" key="1">
    <citation type="journal article" date="2014" name="Int. J. Syst. Evol. Microbiol.">
        <title>Nocardia vulneris sp. nov., isolated from wounds of human patients in North America.</title>
        <authorList>
            <person name="Lasker B.A."/>
            <person name="Bell M."/>
            <person name="Klenk H.P."/>
            <person name="Sproer C."/>
            <person name="Schumann C."/>
            <person name="Schumann P."/>
            <person name="Brown J.M."/>
        </authorList>
    </citation>
    <scope>NUCLEOTIDE SEQUENCE [LARGE SCALE GENOMIC DNA]</scope>
    <source>
        <strain evidence="5 6">W9851</strain>
    </source>
</reference>
<dbReference type="InterPro" id="IPR042099">
    <property type="entry name" value="ANL_N_sf"/>
</dbReference>
<evidence type="ECO:0000313" key="5">
    <source>
        <dbReference type="EMBL" id="KIA65134.1"/>
    </source>
</evidence>
<dbReference type="PANTHER" id="PTHR43201:SF5">
    <property type="entry name" value="MEDIUM-CHAIN ACYL-COA LIGASE ACSF2, MITOCHONDRIAL"/>
    <property type="match status" value="1"/>
</dbReference>
<dbReference type="InterPro" id="IPR025110">
    <property type="entry name" value="AMP-bd_C"/>
</dbReference>
<dbReference type="Gene3D" id="3.30.300.30">
    <property type="match status" value="1"/>
</dbReference>
<evidence type="ECO:0000256" key="1">
    <source>
        <dbReference type="ARBA" id="ARBA00006432"/>
    </source>
</evidence>